<proteinExistence type="predicted"/>
<reference evidence="2 3" key="1">
    <citation type="submission" date="2019-10" db="EMBL/GenBank/DDBJ databases">
        <title>Actinomadura rubteroloni sp. nov. and Actinomadura macrotermitis sp. nov., isolated from the gut of fungus growing-termite Macrotermes natalensis.</title>
        <authorList>
            <person name="Benndorf R."/>
            <person name="Martin K."/>
            <person name="Kuefner M."/>
            <person name="De Beer W."/>
            <person name="Kaster A.-K."/>
            <person name="Vollmers J."/>
            <person name="Poulsen M."/>
            <person name="Beemelmanns C."/>
        </authorList>
    </citation>
    <scope>NUCLEOTIDE SEQUENCE [LARGE SCALE GENOMIC DNA]</scope>
    <source>
        <strain evidence="2 3">RB68</strain>
    </source>
</reference>
<feature type="transmembrane region" description="Helical" evidence="1">
    <location>
        <begin position="31"/>
        <end position="48"/>
    </location>
</feature>
<keyword evidence="3" id="KW-1185">Reference proteome</keyword>
<organism evidence="2 3">
    <name type="scientific">Actinomadura macrotermitis</name>
    <dbReference type="NCBI Taxonomy" id="2585200"/>
    <lineage>
        <taxon>Bacteria</taxon>
        <taxon>Bacillati</taxon>
        <taxon>Actinomycetota</taxon>
        <taxon>Actinomycetes</taxon>
        <taxon>Streptosporangiales</taxon>
        <taxon>Thermomonosporaceae</taxon>
        <taxon>Actinomadura</taxon>
    </lineage>
</organism>
<keyword evidence="1" id="KW-0472">Membrane</keyword>
<evidence type="ECO:0000313" key="3">
    <source>
        <dbReference type="Proteomes" id="UP000487268"/>
    </source>
</evidence>
<dbReference type="EMBL" id="WEGH01000001">
    <property type="protein sequence ID" value="MQY02289.1"/>
    <property type="molecule type" value="Genomic_DNA"/>
</dbReference>
<keyword evidence="1" id="KW-0812">Transmembrane</keyword>
<protein>
    <submittedName>
        <fullName evidence="2">Uncharacterized protein</fullName>
    </submittedName>
</protein>
<evidence type="ECO:0000313" key="2">
    <source>
        <dbReference type="EMBL" id="MQY02289.1"/>
    </source>
</evidence>
<dbReference type="RefSeq" id="WP_153530522.1">
    <property type="nucleotide sequence ID" value="NZ_WEGH01000001.1"/>
</dbReference>
<dbReference type="Proteomes" id="UP000487268">
    <property type="component" value="Unassembled WGS sequence"/>
</dbReference>
<keyword evidence="1" id="KW-1133">Transmembrane helix</keyword>
<name>A0A7K0BM78_9ACTN</name>
<evidence type="ECO:0000256" key="1">
    <source>
        <dbReference type="SAM" id="Phobius"/>
    </source>
</evidence>
<sequence>MTYASLLLFALAAFLLAGVYSLVRQGLKAGALVALALAALAALGGVMWL</sequence>
<dbReference type="AlphaFoldDB" id="A0A7K0BM78"/>
<gene>
    <name evidence="2" type="ORF">ACRB68_03190</name>
</gene>
<accession>A0A7K0BM78</accession>
<comment type="caution">
    <text evidence="2">The sequence shown here is derived from an EMBL/GenBank/DDBJ whole genome shotgun (WGS) entry which is preliminary data.</text>
</comment>